<accession>A0AC61QID0</accession>
<name>A0AC61QID0_9BACT</name>
<keyword evidence="2" id="KW-1185">Reference proteome</keyword>
<organism evidence="1 2">
    <name type="scientific">Candidatus Syntrophosphaera thermopropionivorans</name>
    <dbReference type="NCBI Taxonomy" id="2593015"/>
    <lineage>
        <taxon>Bacteria</taxon>
        <taxon>Pseudomonadati</taxon>
        <taxon>Candidatus Cloacimonadota</taxon>
        <taxon>Candidatus Cloacimonadia</taxon>
        <taxon>Candidatus Cloacimonadales</taxon>
        <taxon>Candidatus Cloacimonadaceae</taxon>
        <taxon>Candidatus Syntrophosphaera</taxon>
    </lineage>
</organism>
<dbReference type="Proteomes" id="UP000294588">
    <property type="component" value="Unassembled WGS sequence"/>
</dbReference>
<evidence type="ECO:0000313" key="1">
    <source>
        <dbReference type="EMBL" id="TDF72730.1"/>
    </source>
</evidence>
<evidence type="ECO:0000313" key="2">
    <source>
        <dbReference type="Proteomes" id="UP000294588"/>
    </source>
</evidence>
<comment type="caution">
    <text evidence="1">The sequence shown here is derived from an EMBL/GenBank/DDBJ whole genome shotgun (WGS) entry which is preliminary data.</text>
</comment>
<protein>
    <submittedName>
        <fullName evidence="1">T9SS type A sorting domain-containing protein</fullName>
    </submittedName>
</protein>
<sequence>MQKRYFPFILIFFTVLTIKIQALPSCYYTYDQISQLLSTYESQYPDIAKKVLIGYSQEDHIPIYAMRITDNVNQDEEEPALLFVGQVHAEEVLGVQITMSNIAEILTNRYQLPYMQWINQLDLWFVPTLNPEGHNVVTSNLDSSYRKNKRDNNMNGIFDFSPQVGYDVDGVDINRNFSFNWVHGDTLFQPGGLEVWDYYRGPAPMSESENQAIKELADRYKFIYSICWHSSRTGNLSEKCYYSFNWKNVRPSPDLAFSASIASGIASHIIKETGTGTYDYFPNLSRQGAFHDWMYQQYGTFQVLIECGTSNIQPDSTLMVNTVQRCSNGVRWLINRALPSSEAVSSNSMLTGKIRDAVTNEPLEAEIIIQQHNAPWFRPRTSNPTTGRFYRPLASGVYTIQVRKKGYWDTIIPSQMVQNSNWTQIQVYLQPREPAILNGNINANGENINARIIIGDVFPDTLMVNGNFIFHGYEGEYPVEIYAEGYFPWNGTVTLSPGENFLTIELSPIKMLFSEDWENGTERWEINGPWVRQNSLSVSGYAITDSWGGNGFYAMNCDVWIKTAQPIYIPIDASTMLIFDSHLYTEYQFDPARVEISTDNLNWECIWEKSGELSYFQKEMVSLDSFQGQNIYLRFHLTDNSTDIDLTDPGWTIDNILIINGTATPNCDPSLPSIPRLVLYPPYPNPFNPETTIRYSLAEPTDITLNIYNTKGQMVRQLEKCTKNAGAYQVIWNGKDNSGKDVGSGIYFCVLSGGKDKQFQKMVLCK</sequence>
<reference evidence="1" key="1">
    <citation type="submission" date="2019-03" db="EMBL/GenBank/DDBJ databases">
        <title>Candidatus Syntrophosphaera thermopropionivorans: a novel player in syntrophic propionate oxidation during anaerobic digestion.</title>
        <authorList>
            <person name="Dyksma S."/>
        </authorList>
    </citation>
    <scope>NUCLEOTIDE SEQUENCE</scope>
    <source>
        <strain evidence="1">W5</strain>
    </source>
</reference>
<proteinExistence type="predicted"/>
<dbReference type="EMBL" id="SMOG01000018">
    <property type="protein sequence ID" value="TDF72730.1"/>
    <property type="molecule type" value="Genomic_DNA"/>
</dbReference>
<gene>
    <name evidence="1" type="ORF">E0946_05535</name>
</gene>